<comment type="caution">
    <text evidence="1">The sequence shown here is derived from an EMBL/GenBank/DDBJ whole genome shotgun (WGS) entry which is preliminary data.</text>
</comment>
<dbReference type="AlphaFoldDB" id="A0A7X6HB47"/>
<accession>A0A7X6HB47</accession>
<dbReference type="Gene3D" id="3.40.50.300">
    <property type="entry name" value="P-loop containing nucleotide triphosphate hydrolases"/>
    <property type="match status" value="1"/>
</dbReference>
<dbReference type="RefSeq" id="WP_168485137.1">
    <property type="nucleotide sequence ID" value="NZ_JAAZSQ010000002.1"/>
</dbReference>
<dbReference type="Proteomes" id="UP000544090">
    <property type="component" value="Unassembled WGS sequence"/>
</dbReference>
<dbReference type="EMBL" id="JAAZSQ010000002">
    <property type="protein sequence ID" value="NKX53831.1"/>
    <property type="molecule type" value="Genomic_DNA"/>
</dbReference>
<evidence type="ECO:0000313" key="2">
    <source>
        <dbReference type="Proteomes" id="UP000544090"/>
    </source>
</evidence>
<gene>
    <name evidence="1" type="ORF">HGG74_04585</name>
</gene>
<dbReference type="InterPro" id="IPR027417">
    <property type="entry name" value="P-loop_NTPase"/>
</dbReference>
<sequence length="97" mass="10357">MPSAAPQVVFNRVRQGAAGRKPERQLREAWERFAPGRDIRACLPADFTAADAALLGGSVLLETAPGSALRQAIARLAGPAAPVRRGLLRRQAAKVKF</sequence>
<organism evidence="1 2">
    <name type="scientific">Arthrobacter mobilis</name>
    <dbReference type="NCBI Taxonomy" id="2724944"/>
    <lineage>
        <taxon>Bacteria</taxon>
        <taxon>Bacillati</taxon>
        <taxon>Actinomycetota</taxon>
        <taxon>Actinomycetes</taxon>
        <taxon>Micrococcales</taxon>
        <taxon>Micrococcaceae</taxon>
        <taxon>Arthrobacter</taxon>
    </lineage>
</organism>
<protein>
    <submittedName>
        <fullName evidence="1">Uncharacterized protein</fullName>
    </submittedName>
</protein>
<keyword evidence="2" id="KW-1185">Reference proteome</keyword>
<evidence type="ECO:0000313" key="1">
    <source>
        <dbReference type="EMBL" id="NKX53831.1"/>
    </source>
</evidence>
<proteinExistence type="predicted"/>
<reference evidence="1 2" key="1">
    <citation type="submission" date="2020-04" db="EMBL/GenBank/DDBJ databases">
        <title>Arthrobacter sp. nov.</title>
        <authorList>
            <person name="Liu S."/>
        </authorList>
    </citation>
    <scope>NUCLEOTIDE SEQUENCE [LARGE SCALE GENOMIC DNA]</scope>
    <source>
        <strain evidence="1 2">E918</strain>
    </source>
</reference>
<name>A0A7X6HB47_9MICC</name>